<comment type="similarity">
    <text evidence="1">Belongs to the RLP family.</text>
</comment>
<proteinExistence type="inferred from homology"/>
<dbReference type="Proteomes" id="UP000224567">
    <property type="component" value="Unassembled WGS sequence"/>
</dbReference>
<evidence type="ECO:0000256" key="2">
    <source>
        <dbReference type="ARBA" id="ARBA00022614"/>
    </source>
</evidence>
<dbReference type="Gene3D" id="3.80.10.10">
    <property type="entry name" value="Ribonuclease Inhibitor"/>
    <property type="match status" value="1"/>
</dbReference>
<feature type="signal peptide" evidence="4">
    <location>
        <begin position="1"/>
        <end position="22"/>
    </location>
</feature>
<dbReference type="PANTHER" id="PTHR48062">
    <property type="entry name" value="RECEPTOR-LIKE PROTEIN 14"/>
    <property type="match status" value="1"/>
</dbReference>
<keyword evidence="3" id="KW-0677">Repeat</keyword>
<reference evidence="6" key="2">
    <citation type="journal article" date="2017" name="J. Anim. Genet.">
        <title>Multiple reference genome sequences of hot pepper reveal the massive evolution of plant disease resistance genes by retroduplication.</title>
        <authorList>
            <person name="Kim S."/>
            <person name="Park J."/>
            <person name="Yeom S.-I."/>
            <person name="Kim Y.-M."/>
            <person name="Seo E."/>
            <person name="Kim K.-T."/>
            <person name="Kim M.-S."/>
            <person name="Lee J.M."/>
            <person name="Cheong K."/>
            <person name="Shin H.-S."/>
            <person name="Kim S.-B."/>
            <person name="Han K."/>
            <person name="Lee J."/>
            <person name="Park M."/>
            <person name="Lee H.-A."/>
            <person name="Lee H.-Y."/>
            <person name="Lee Y."/>
            <person name="Oh S."/>
            <person name="Lee J.H."/>
            <person name="Choi E."/>
            <person name="Choi E."/>
            <person name="Lee S.E."/>
            <person name="Jeon J."/>
            <person name="Kim H."/>
            <person name="Choi G."/>
            <person name="Song H."/>
            <person name="Lee J."/>
            <person name="Lee S.-C."/>
            <person name="Kwon J.-K."/>
            <person name="Lee H.-Y."/>
            <person name="Koo N."/>
            <person name="Hong Y."/>
            <person name="Kim R.W."/>
            <person name="Kang W.-H."/>
            <person name="Huh J.H."/>
            <person name="Kang B.-C."/>
            <person name="Yang T.-J."/>
            <person name="Lee Y.-H."/>
            <person name="Bennetzen J.L."/>
            <person name="Choi D."/>
        </authorList>
    </citation>
    <scope>NUCLEOTIDE SEQUENCE [LARGE SCALE GENOMIC DNA]</scope>
    <source>
        <strain evidence="6">cv. PBC81</strain>
    </source>
</reference>
<dbReference type="EMBL" id="MLFT02000012">
    <property type="protein sequence ID" value="PHT30985.1"/>
    <property type="molecule type" value="Genomic_DNA"/>
</dbReference>
<gene>
    <name evidence="5" type="ORF">CQW23_27322</name>
</gene>
<evidence type="ECO:0000313" key="5">
    <source>
        <dbReference type="EMBL" id="PHT30985.1"/>
    </source>
</evidence>
<keyword evidence="2" id="KW-0433">Leucine-rich repeat</keyword>
<comment type="caution">
    <text evidence="5">The sequence shown here is derived from an EMBL/GenBank/DDBJ whole genome shotgun (WGS) entry which is preliminary data.</text>
</comment>
<dbReference type="InterPro" id="IPR001611">
    <property type="entry name" value="Leu-rich_rpt"/>
</dbReference>
<dbReference type="InterPro" id="IPR032675">
    <property type="entry name" value="LRR_dom_sf"/>
</dbReference>
<dbReference type="InterPro" id="IPR051502">
    <property type="entry name" value="RLP_Defense_Trigger"/>
</dbReference>
<accession>A0A2G2VDC1</accession>
<evidence type="ECO:0000256" key="1">
    <source>
        <dbReference type="ARBA" id="ARBA00009592"/>
    </source>
</evidence>
<keyword evidence="6" id="KW-1185">Reference proteome</keyword>
<reference evidence="5 6" key="1">
    <citation type="journal article" date="2017" name="Genome Biol.">
        <title>New reference genome sequences of hot pepper reveal the massive evolution of plant disease-resistance genes by retroduplication.</title>
        <authorList>
            <person name="Kim S."/>
            <person name="Park J."/>
            <person name="Yeom S.I."/>
            <person name="Kim Y.M."/>
            <person name="Seo E."/>
            <person name="Kim K.T."/>
            <person name="Kim M.S."/>
            <person name="Lee J.M."/>
            <person name="Cheong K."/>
            <person name="Shin H.S."/>
            <person name="Kim S.B."/>
            <person name="Han K."/>
            <person name="Lee J."/>
            <person name="Park M."/>
            <person name="Lee H.A."/>
            <person name="Lee H.Y."/>
            <person name="Lee Y."/>
            <person name="Oh S."/>
            <person name="Lee J.H."/>
            <person name="Choi E."/>
            <person name="Choi E."/>
            <person name="Lee S.E."/>
            <person name="Jeon J."/>
            <person name="Kim H."/>
            <person name="Choi G."/>
            <person name="Song H."/>
            <person name="Lee J."/>
            <person name="Lee S.C."/>
            <person name="Kwon J.K."/>
            <person name="Lee H.Y."/>
            <person name="Koo N."/>
            <person name="Hong Y."/>
            <person name="Kim R.W."/>
            <person name="Kang W.H."/>
            <person name="Huh J.H."/>
            <person name="Kang B.C."/>
            <person name="Yang T.J."/>
            <person name="Lee Y.H."/>
            <person name="Bennetzen J.L."/>
            <person name="Choi D."/>
        </authorList>
    </citation>
    <scope>NUCLEOTIDE SEQUENCE [LARGE SCALE GENOMIC DNA]</scope>
    <source>
        <strain evidence="6">cv. PBC81</strain>
    </source>
</reference>
<evidence type="ECO:0000256" key="4">
    <source>
        <dbReference type="SAM" id="SignalP"/>
    </source>
</evidence>
<dbReference type="PANTHER" id="PTHR48062:SF55">
    <property type="entry name" value="LEUCINE-RICH REPEAT-CONTAINING N-TERMINAL PLANT-TYPE DOMAIN-CONTAINING PROTEIN"/>
    <property type="match status" value="1"/>
</dbReference>
<protein>
    <submittedName>
        <fullName evidence="5">Uncharacterized protein</fullName>
    </submittedName>
</protein>
<evidence type="ECO:0000313" key="6">
    <source>
        <dbReference type="Proteomes" id="UP000224567"/>
    </source>
</evidence>
<name>A0A2G2VDC1_CAPBA</name>
<keyword evidence="4" id="KW-0732">Signal</keyword>
<dbReference type="OrthoDB" id="4691307at2759"/>
<dbReference type="Pfam" id="PF00560">
    <property type="entry name" value="LRR_1"/>
    <property type="match status" value="3"/>
</dbReference>
<feature type="chain" id="PRO_5013834595" evidence="4">
    <location>
        <begin position="23"/>
        <end position="211"/>
    </location>
</feature>
<dbReference type="STRING" id="33114.A0A2G2VDC1"/>
<dbReference type="AlphaFoldDB" id="A0A2G2VDC1"/>
<organism evidence="5 6">
    <name type="scientific">Capsicum baccatum</name>
    <name type="common">Peruvian pepper</name>
    <dbReference type="NCBI Taxonomy" id="33114"/>
    <lineage>
        <taxon>Eukaryota</taxon>
        <taxon>Viridiplantae</taxon>
        <taxon>Streptophyta</taxon>
        <taxon>Embryophyta</taxon>
        <taxon>Tracheophyta</taxon>
        <taxon>Spermatophyta</taxon>
        <taxon>Magnoliopsida</taxon>
        <taxon>eudicotyledons</taxon>
        <taxon>Gunneridae</taxon>
        <taxon>Pentapetalae</taxon>
        <taxon>asterids</taxon>
        <taxon>lamiids</taxon>
        <taxon>Solanales</taxon>
        <taxon>Solanaceae</taxon>
        <taxon>Solanoideae</taxon>
        <taxon>Capsiceae</taxon>
        <taxon>Capsicum</taxon>
    </lineage>
</organism>
<dbReference type="SUPFAM" id="SSF52058">
    <property type="entry name" value="L domain-like"/>
    <property type="match status" value="1"/>
</dbReference>
<evidence type="ECO:0000256" key="3">
    <source>
        <dbReference type="ARBA" id="ARBA00022737"/>
    </source>
</evidence>
<sequence length="211" mass="24290">MNSEQFWSLWDLFSILQSLFLGWEAPRDRVLMHWTPIMIVPVSNNYLKGYIPPDYCRLKGLEALDLYENNLVGRILSCFSAFQNLKHVHLSENKLQGEFNIFSNNSYLELLDLRDNNFSGSIPKWLDSTSMITTLLLKGNHLQGTIPPQLCHARSEKFRGDALINLEHSMESSNALDIYAWVRAEFMTKYNTYSYEGGILSYMSGVDLSCN</sequence>